<dbReference type="STRING" id="1353158.SAMN04488587_0944"/>
<dbReference type="AlphaFoldDB" id="A0A1H9Z8W5"/>
<dbReference type="Gene3D" id="3.40.250.10">
    <property type="entry name" value="Rhodanese-like domain"/>
    <property type="match status" value="1"/>
</dbReference>
<reference evidence="3" key="1">
    <citation type="submission" date="2016-10" db="EMBL/GenBank/DDBJ databases">
        <authorList>
            <person name="Varghese N."/>
            <person name="Submissions S."/>
        </authorList>
    </citation>
    <scope>NUCLEOTIDE SEQUENCE [LARGE SCALE GENOMIC DNA]</scope>
    <source>
        <strain evidence="3">SLH 33</strain>
    </source>
</reference>
<dbReference type="PANTHER" id="PTHR43031">
    <property type="entry name" value="FAD-DEPENDENT OXIDOREDUCTASE"/>
    <property type="match status" value="1"/>
</dbReference>
<evidence type="ECO:0000313" key="2">
    <source>
        <dbReference type="EMBL" id="SES77987.1"/>
    </source>
</evidence>
<dbReference type="SMART" id="SM00450">
    <property type="entry name" value="RHOD"/>
    <property type="match status" value="1"/>
</dbReference>
<dbReference type="Proteomes" id="UP000243338">
    <property type="component" value="Unassembled WGS sequence"/>
</dbReference>
<sequence>MAQTVWDVLNLIVQQIFTSGIAHSSYLLGGHIQNAIIIPVHKLRDSYKELDPDAKTVVICGSRHRSSMGASILQQKGFSDVYNVSGGMTGYNAAGFGPDCPLCAFHGYLPGKARRMNKKVA</sequence>
<name>A0A1H9Z8W5_9EURY</name>
<dbReference type="RefSeq" id="WP_091689477.1">
    <property type="nucleotide sequence ID" value="NZ_CAAGSJ010000001.1"/>
</dbReference>
<dbReference type="InterPro" id="IPR001763">
    <property type="entry name" value="Rhodanese-like_dom"/>
</dbReference>
<feature type="domain" description="Rhodanese" evidence="1">
    <location>
        <begin position="29"/>
        <end position="100"/>
    </location>
</feature>
<dbReference type="CDD" id="cd00158">
    <property type="entry name" value="RHOD"/>
    <property type="match status" value="1"/>
</dbReference>
<dbReference type="OrthoDB" id="9180at2157"/>
<keyword evidence="3" id="KW-1185">Reference proteome</keyword>
<dbReference type="InterPro" id="IPR050229">
    <property type="entry name" value="GlpE_sulfurtransferase"/>
</dbReference>
<dbReference type="SUPFAM" id="SSF52821">
    <property type="entry name" value="Rhodanese/Cell cycle control phosphatase"/>
    <property type="match status" value="1"/>
</dbReference>
<protein>
    <submittedName>
        <fullName evidence="2">Rhodanese-like domain-containing protein</fullName>
    </submittedName>
</protein>
<dbReference type="EMBL" id="FOHQ01000002">
    <property type="protein sequence ID" value="SES77987.1"/>
    <property type="molecule type" value="Genomic_DNA"/>
</dbReference>
<evidence type="ECO:0000259" key="1">
    <source>
        <dbReference type="PROSITE" id="PS50206"/>
    </source>
</evidence>
<dbReference type="PROSITE" id="PS50206">
    <property type="entry name" value="RHODANESE_3"/>
    <property type="match status" value="1"/>
</dbReference>
<proteinExistence type="predicted"/>
<dbReference type="Pfam" id="PF00581">
    <property type="entry name" value="Rhodanese"/>
    <property type="match status" value="1"/>
</dbReference>
<organism evidence="2 3">
    <name type="scientific">Methanococcoides vulcani</name>
    <dbReference type="NCBI Taxonomy" id="1353158"/>
    <lineage>
        <taxon>Archaea</taxon>
        <taxon>Methanobacteriati</taxon>
        <taxon>Methanobacteriota</taxon>
        <taxon>Stenosarchaea group</taxon>
        <taxon>Methanomicrobia</taxon>
        <taxon>Methanosarcinales</taxon>
        <taxon>Methanosarcinaceae</taxon>
        <taxon>Methanococcoides</taxon>
    </lineage>
</organism>
<evidence type="ECO:0000313" key="3">
    <source>
        <dbReference type="Proteomes" id="UP000243338"/>
    </source>
</evidence>
<dbReference type="PANTHER" id="PTHR43031:SF1">
    <property type="entry name" value="PYRIDINE NUCLEOTIDE-DISULPHIDE OXIDOREDUCTASE"/>
    <property type="match status" value="1"/>
</dbReference>
<dbReference type="InterPro" id="IPR036873">
    <property type="entry name" value="Rhodanese-like_dom_sf"/>
</dbReference>
<accession>A0A1H9Z8W5</accession>
<gene>
    <name evidence="2" type="ORF">SAMN04488587_0944</name>
</gene>